<dbReference type="RefSeq" id="WP_254153277.1">
    <property type="nucleotide sequence ID" value="NZ_JAHESD010000014.1"/>
</dbReference>
<feature type="transmembrane region" description="Helical" evidence="1">
    <location>
        <begin position="70"/>
        <end position="88"/>
    </location>
</feature>
<gene>
    <name evidence="2" type="ORF">KK060_08480</name>
</gene>
<keyword evidence="3" id="KW-1185">Reference proteome</keyword>
<keyword evidence="1" id="KW-0472">Membrane</keyword>
<feature type="transmembrane region" description="Helical" evidence="1">
    <location>
        <begin position="46"/>
        <end position="64"/>
    </location>
</feature>
<name>A0ABS5VPG1_9BACT</name>
<evidence type="ECO:0000313" key="2">
    <source>
        <dbReference type="EMBL" id="MBT1703314.1"/>
    </source>
</evidence>
<dbReference type="InterPro" id="IPR021516">
    <property type="entry name" value="DUF3179"/>
</dbReference>
<keyword evidence="1" id="KW-1133">Transmembrane helix</keyword>
<organism evidence="2 3">
    <name type="scientific">Chryseosolibacter indicus</name>
    <dbReference type="NCBI Taxonomy" id="2782351"/>
    <lineage>
        <taxon>Bacteria</taxon>
        <taxon>Pseudomonadati</taxon>
        <taxon>Bacteroidota</taxon>
        <taxon>Cytophagia</taxon>
        <taxon>Cytophagales</taxon>
        <taxon>Chryseotaleaceae</taxon>
        <taxon>Chryseosolibacter</taxon>
    </lineage>
</organism>
<accession>A0ABS5VPG1</accession>
<sequence length="379" mass="44159">MKKAFYIGILLLALFEIVNVYFIMPMPRSQQINSIDLAYFLYSYRWIFRGIFGILILLGLYPVLTSRRPWLPLIAAMPVAIIVYMFNFKMTADRMFLPPEQLLFKSRGENTLSDSSVVVVVSNLLEAKAYPIRYIQYHHQVRDTIAGKAIMVTYCNVCRTGRVFEPVIEERIENFRLVGMDHFNAMFEDETTKSWWRQATGEAIAGPRKGKFLTEIESSQYTLGKFFLLYPFGKVMQAEARSKENYDTLGRFEKGKSKSNLTRTDTSSWNDKSWVVGIQLNDLSKAYDWNELKAKRVIHDNIDHTPISVALASDNQTFIALERNHNEEFTIRNDSLVSMSRRIDFAGRSKDGSQVKLIKSYQEFWHSWKQFHPRTYVHQ</sequence>
<dbReference type="Pfam" id="PF11376">
    <property type="entry name" value="DUF3179"/>
    <property type="match status" value="1"/>
</dbReference>
<dbReference type="EMBL" id="JAHESD010000014">
    <property type="protein sequence ID" value="MBT1703314.1"/>
    <property type="molecule type" value="Genomic_DNA"/>
</dbReference>
<comment type="caution">
    <text evidence="2">The sequence shown here is derived from an EMBL/GenBank/DDBJ whole genome shotgun (WGS) entry which is preliminary data.</text>
</comment>
<reference evidence="2 3" key="1">
    <citation type="submission" date="2021-05" db="EMBL/GenBank/DDBJ databases">
        <title>A Polyphasic approach of four new species of the genus Ohtaekwangia: Ohtaekwangia histidinii sp. nov., Ohtaekwangia cretensis sp. nov., Ohtaekwangia indiensis sp. nov., Ohtaekwangia reichenbachii sp. nov. from diverse environment.</title>
        <authorList>
            <person name="Octaviana S."/>
        </authorList>
    </citation>
    <scope>NUCLEOTIDE SEQUENCE [LARGE SCALE GENOMIC DNA]</scope>
    <source>
        <strain evidence="2 3">PWU20</strain>
    </source>
</reference>
<feature type="transmembrane region" description="Helical" evidence="1">
    <location>
        <begin position="6"/>
        <end position="25"/>
    </location>
</feature>
<keyword evidence="1" id="KW-0812">Transmembrane</keyword>
<protein>
    <submittedName>
        <fullName evidence="2">DUF3179 domain-containing protein</fullName>
    </submittedName>
</protein>
<dbReference type="Proteomes" id="UP000772618">
    <property type="component" value="Unassembled WGS sequence"/>
</dbReference>
<evidence type="ECO:0000256" key="1">
    <source>
        <dbReference type="SAM" id="Phobius"/>
    </source>
</evidence>
<proteinExistence type="predicted"/>
<evidence type="ECO:0000313" key="3">
    <source>
        <dbReference type="Proteomes" id="UP000772618"/>
    </source>
</evidence>